<protein>
    <submittedName>
        <fullName evidence="1">Uncharacterized protein</fullName>
    </submittedName>
</protein>
<gene>
    <name evidence="1" type="ORF">DAPPUDRAFT_304136</name>
</gene>
<proteinExistence type="predicted"/>
<name>E9GJG7_DAPPU</name>
<organism evidence="1 2">
    <name type="scientific">Daphnia pulex</name>
    <name type="common">Water flea</name>
    <dbReference type="NCBI Taxonomy" id="6669"/>
    <lineage>
        <taxon>Eukaryota</taxon>
        <taxon>Metazoa</taxon>
        <taxon>Ecdysozoa</taxon>
        <taxon>Arthropoda</taxon>
        <taxon>Crustacea</taxon>
        <taxon>Branchiopoda</taxon>
        <taxon>Diplostraca</taxon>
        <taxon>Cladocera</taxon>
        <taxon>Anomopoda</taxon>
        <taxon>Daphniidae</taxon>
        <taxon>Daphnia</taxon>
    </lineage>
</organism>
<dbReference type="AlphaFoldDB" id="E9GJG7"/>
<dbReference type="Gene3D" id="3.80.10.10">
    <property type="entry name" value="Ribonuclease Inhibitor"/>
    <property type="match status" value="2"/>
</dbReference>
<dbReference type="PANTHER" id="PTHR13318:SF247">
    <property type="entry name" value="GH16156P"/>
    <property type="match status" value="1"/>
</dbReference>
<dbReference type="GO" id="GO:0019005">
    <property type="term" value="C:SCF ubiquitin ligase complex"/>
    <property type="evidence" value="ECO:0000318"/>
    <property type="project" value="GO_Central"/>
</dbReference>
<dbReference type="PANTHER" id="PTHR13318">
    <property type="entry name" value="PARTNER OF PAIRED, ISOFORM B-RELATED"/>
    <property type="match status" value="1"/>
</dbReference>
<dbReference type="InterPro" id="IPR032675">
    <property type="entry name" value="LRR_dom_sf"/>
</dbReference>
<sequence length="509" mass="58335">MPQPKWYNKSLSAMCMDSIVDNMEKWTALRSSVHVSILFYLLPSHCLEYMTLEWVKRNHCWVITKEMFELLLNPHSKVLDLSKWNMHITDRLRIVRLASVRCSQLTTLKMGFLNKLQSNQVEDTFTPMLQLFEHLQILDLSGTIYGASCMINLGLTDKPKLRELQVNSCPGVTDSVMQVFCNGQSSLQKLSVRGTEVTLIGIRFAIEHLPELKEINCKDESDILQIFRGIRNDDRESKKYSLAELIMLNRMWNVPDKVPYEKGSVSLMVDMCPSLVDVFIHVDDEGFTNEELLGFRQLQQLKNLKIDKWSSISIRGGVIPLLQARGHTLERLFLSIQVTSEEVFLIIESCPNIRCLLLILEGTDLGTPEPVVDDCVHSSLCSPKEVFPLRMLEEISLFTYFSPFAISRKLLLLLLSSLTITDIFINECFTLDDKIIEEACAKNSFKYLTRLWLCGCSNVSQKGIDFFLNEANPLDEIALKDCGNVNLEHMKTMAQEKHWNSVKITVEDY</sequence>
<dbReference type="Proteomes" id="UP000000305">
    <property type="component" value="Unassembled WGS sequence"/>
</dbReference>
<dbReference type="FunFam" id="3.80.10.10:FF:001147">
    <property type="entry name" value="Uncharacterized protein"/>
    <property type="match status" value="1"/>
</dbReference>
<dbReference type="SUPFAM" id="SSF52047">
    <property type="entry name" value="RNI-like"/>
    <property type="match status" value="2"/>
</dbReference>
<accession>E9GJG7</accession>
<evidence type="ECO:0000313" key="2">
    <source>
        <dbReference type="Proteomes" id="UP000000305"/>
    </source>
</evidence>
<reference evidence="1 2" key="1">
    <citation type="journal article" date="2011" name="Science">
        <title>The ecoresponsive genome of Daphnia pulex.</title>
        <authorList>
            <person name="Colbourne J.K."/>
            <person name="Pfrender M.E."/>
            <person name="Gilbert D."/>
            <person name="Thomas W.K."/>
            <person name="Tucker A."/>
            <person name="Oakley T.H."/>
            <person name="Tokishita S."/>
            <person name="Aerts A."/>
            <person name="Arnold G.J."/>
            <person name="Basu M.K."/>
            <person name="Bauer D.J."/>
            <person name="Caceres C.E."/>
            <person name="Carmel L."/>
            <person name="Casola C."/>
            <person name="Choi J.H."/>
            <person name="Detter J.C."/>
            <person name="Dong Q."/>
            <person name="Dusheyko S."/>
            <person name="Eads B.D."/>
            <person name="Frohlich T."/>
            <person name="Geiler-Samerotte K.A."/>
            <person name="Gerlach D."/>
            <person name="Hatcher P."/>
            <person name="Jogdeo S."/>
            <person name="Krijgsveld J."/>
            <person name="Kriventseva E.V."/>
            <person name="Kultz D."/>
            <person name="Laforsch C."/>
            <person name="Lindquist E."/>
            <person name="Lopez J."/>
            <person name="Manak J.R."/>
            <person name="Muller J."/>
            <person name="Pangilinan J."/>
            <person name="Patwardhan R.P."/>
            <person name="Pitluck S."/>
            <person name="Pritham E.J."/>
            <person name="Rechtsteiner A."/>
            <person name="Rho M."/>
            <person name="Rogozin I.B."/>
            <person name="Sakarya O."/>
            <person name="Salamov A."/>
            <person name="Schaack S."/>
            <person name="Shapiro H."/>
            <person name="Shiga Y."/>
            <person name="Skalitzky C."/>
            <person name="Smith Z."/>
            <person name="Souvorov A."/>
            <person name="Sung W."/>
            <person name="Tang Z."/>
            <person name="Tsuchiya D."/>
            <person name="Tu H."/>
            <person name="Vos H."/>
            <person name="Wang M."/>
            <person name="Wolf Y.I."/>
            <person name="Yamagata H."/>
            <person name="Yamada T."/>
            <person name="Ye Y."/>
            <person name="Shaw J.R."/>
            <person name="Andrews J."/>
            <person name="Crease T.J."/>
            <person name="Tang H."/>
            <person name="Lucas S.M."/>
            <person name="Robertson H.M."/>
            <person name="Bork P."/>
            <person name="Koonin E.V."/>
            <person name="Zdobnov E.M."/>
            <person name="Grigoriev I.V."/>
            <person name="Lynch M."/>
            <person name="Boore J.L."/>
        </authorList>
    </citation>
    <scope>NUCLEOTIDE SEQUENCE [LARGE SCALE GENOMIC DNA]</scope>
</reference>
<dbReference type="KEGG" id="dpx:DAPPUDRAFT_304136"/>
<dbReference type="PhylomeDB" id="E9GJG7"/>
<dbReference type="GO" id="GO:0031146">
    <property type="term" value="P:SCF-dependent proteasomal ubiquitin-dependent protein catabolic process"/>
    <property type="evidence" value="ECO:0000318"/>
    <property type="project" value="GO_Central"/>
</dbReference>
<evidence type="ECO:0000313" key="1">
    <source>
        <dbReference type="EMBL" id="EFX80501.1"/>
    </source>
</evidence>
<keyword evidence="2" id="KW-1185">Reference proteome</keyword>
<dbReference type="HOGENOM" id="CLU_033667_0_0_1"/>
<dbReference type="InParanoid" id="E9GJG7"/>
<dbReference type="OrthoDB" id="16120at2759"/>
<dbReference type="EMBL" id="GL732547">
    <property type="protein sequence ID" value="EFX80501.1"/>
    <property type="molecule type" value="Genomic_DNA"/>
</dbReference>